<feature type="coiled-coil region" evidence="3">
    <location>
        <begin position="43"/>
        <end position="77"/>
    </location>
</feature>
<evidence type="ECO:0000313" key="6">
    <source>
        <dbReference type="Proteomes" id="UP000251800"/>
    </source>
</evidence>
<dbReference type="InterPro" id="IPR024930">
    <property type="entry name" value="Skp_dom_sf"/>
</dbReference>
<evidence type="ECO:0000256" key="3">
    <source>
        <dbReference type="SAM" id="Coils"/>
    </source>
</evidence>
<dbReference type="PANTHER" id="PTHR35089">
    <property type="entry name" value="CHAPERONE PROTEIN SKP"/>
    <property type="match status" value="1"/>
</dbReference>
<dbReference type="Pfam" id="PF03938">
    <property type="entry name" value="OmpH"/>
    <property type="match status" value="1"/>
</dbReference>
<dbReference type="GO" id="GO:0051082">
    <property type="term" value="F:unfolded protein binding"/>
    <property type="evidence" value="ECO:0007669"/>
    <property type="project" value="InterPro"/>
</dbReference>
<feature type="chain" id="PRO_5016723267" description="OmpH family outer membrane protein" evidence="4">
    <location>
        <begin position="24"/>
        <end position="167"/>
    </location>
</feature>
<dbReference type="GO" id="GO:0005829">
    <property type="term" value="C:cytosol"/>
    <property type="evidence" value="ECO:0007669"/>
    <property type="project" value="TreeGrafter"/>
</dbReference>
<dbReference type="Gene3D" id="3.30.910.20">
    <property type="entry name" value="Skp domain"/>
    <property type="match status" value="1"/>
</dbReference>
<keyword evidence="6" id="KW-1185">Reference proteome</keyword>
<comment type="caution">
    <text evidence="5">The sequence shown here is derived from an EMBL/GenBank/DDBJ whole genome shotgun (WGS) entry which is preliminary data.</text>
</comment>
<sequence length="167" mass="19064">MKQITTILALLIAGVAWSSTALAEIRIATIQSQRLIKESPQYKKMEAQMKADFERRAKELEQQGKQLSEDLQAFKRNADVMSAAERARTEKDLNTRRIDFNYSERKFREDVAAREKELAQQLMNQISEVIEAVATEGKYDLVLQDPVYASDAVDVTGQVLRRLENAK</sequence>
<feature type="signal peptide" evidence="4">
    <location>
        <begin position="1"/>
        <end position="23"/>
    </location>
</feature>
<protein>
    <recommendedName>
        <fullName evidence="7">OmpH family outer membrane protein</fullName>
    </recommendedName>
</protein>
<dbReference type="SUPFAM" id="SSF111384">
    <property type="entry name" value="OmpH-like"/>
    <property type="match status" value="1"/>
</dbReference>
<evidence type="ECO:0000313" key="5">
    <source>
        <dbReference type="EMBL" id="PWN54735.1"/>
    </source>
</evidence>
<dbReference type="SMART" id="SM00935">
    <property type="entry name" value="OmpH"/>
    <property type="match status" value="1"/>
</dbReference>
<dbReference type="InterPro" id="IPR005632">
    <property type="entry name" value="Chaperone_Skp"/>
</dbReference>
<evidence type="ECO:0000256" key="4">
    <source>
        <dbReference type="SAM" id="SignalP"/>
    </source>
</evidence>
<dbReference type="OrthoDB" id="5294628at2"/>
<proteinExistence type="inferred from homology"/>
<organism evidence="5 6">
    <name type="scientific">Abyssibacter profundi</name>
    <dbReference type="NCBI Taxonomy" id="2182787"/>
    <lineage>
        <taxon>Bacteria</taxon>
        <taxon>Pseudomonadati</taxon>
        <taxon>Pseudomonadota</taxon>
        <taxon>Gammaproteobacteria</taxon>
        <taxon>Chromatiales</taxon>
        <taxon>Oceanococcaceae</taxon>
        <taxon>Abyssibacter</taxon>
    </lineage>
</organism>
<dbReference type="PANTHER" id="PTHR35089:SF1">
    <property type="entry name" value="CHAPERONE PROTEIN SKP"/>
    <property type="match status" value="1"/>
</dbReference>
<dbReference type="EMBL" id="QEQK01000019">
    <property type="protein sequence ID" value="PWN54735.1"/>
    <property type="molecule type" value="Genomic_DNA"/>
</dbReference>
<gene>
    <name evidence="5" type="ORF">DEH80_16080</name>
</gene>
<dbReference type="AlphaFoldDB" id="A0A383XQ31"/>
<dbReference type="PIRSF" id="PIRSF002094">
    <property type="entry name" value="OMP26_Skp"/>
    <property type="match status" value="1"/>
</dbReference>
<dbReference type="Proteomes" id="UP000251800">
    <property type="component" value="Unassembled WGS sequence"/>
</dbReference>
<reference evidence="5 6" key="1">
    <citation type="submission" date="2018-05" db="EMBL/GenBank/DDBJ databases">
        <title>Abyssibacter profundi OUC007T gen. nov., sp. nov, a marine bacterium isolated from seawater of the Mariana Trench.</title>
        <authorList>
            <person name="Zhou S."/>
        </authorList>
    </citation>
    <scope>NUCLEOTIDE SEQUENCE [LARGE SCALE GENOMIC DNA]</scope>
    <source>
        <strain evidence="5 6">OUC007</strain>
    </source>
</reference>
<keyword evidence="3" id="KW-0175">Coiled coil</keyword>
<name>A0A383XQ31_9GAMM</name>
<keyword evidence="1 4" id="KW-0732">Signal</keyword>
<dbReference type="RefSeq" id="WP_109721543.1">
    <property type="nucleotide sequence ID" value="NZ_QEQK01000019.1"/>
</dbReference>
<evidence type="ECO:0008006" key="7">
    <source>
        <dbReference type="Google" id="ProtNLM"/>
    </source>
</evidence>
<evidence type="ECO:0000256" key="2">
    <source>
        <dbReference type="PIRNR" id="PIRNR002094"/>
    </source>
</evidence>
<evidence type="ECO:0000256" key="1">
    <source>
        <dbReference type="ARBA" id="ARBA00022729"/>
    </source>
</evidence>
<dbReference type="GO" id="GO:0050821">
    <property type="term" value="P:protein stabilization"/>
    <property type="evidence" value="ECO:0007669"/>
    <property type="project" value="TreeGrafter"/>
</dbReference>
<accession>A0A383XQ31</accession>
<comment type="similarity">
    <text evidence="2">Belongs to the skp family.</text>
</comment>